<dbReference type="Proteomes" id="UP000182771">
    <property type="component" value="Unassembled WGS sequence"/>
</dbReference>
<protein>
    <submittedName>
        <fullName evidence="2">Uncharacterized protein</fullName>
    </submittedName>
</protein>
<evidence type="ECO:0000313" key="3">
    <source>
        <dbReference type="Proteomes" id="UP000182771"/>
    </source>
</evidence>
<comment type="caution">
    <text evidence="2">The sequence shown here is derived from an EMBL/GenBank/DDBJ whole genome shotgun (WGS) entry which is preliminary data.</text>
</comment>
<dbReference type="AlphaFoldDB" id="A0A1H2Y6K3"/>
<feature type="transmembrane region" description="Helical" evidence="1">
    <location>
        <begin position="138"/>
        <end position="169"/>
    </location>
</feature>
<organism evidence="2 3">
    <name type="scientific">Capnocytophaga granulosa</name>
    <dbReference type="NCBI Taxonomy" id="45242"/>
    <lineage>
        <taxon>Bacteria</taxon>
        <taxon>Pseudomonadati</taxon>
        <taxon>Bacteroidota</taxon>
        <taxon>Flavobacteriia</taxon>
        <taxon>Flavobacteriales</taxon>
        <taxon>Flavobacteriaceae</taxon>
        <taxon>Capnocytophaga</taxon>
    </lineage>
</organism>
<gene>
    <name evidence="2" type="ORF">SAMN05444420_106112</name>
</gene>
<feature type="transmembrane region" description="Helical" evidence="1">
    <location>
        <begin position="31"/>
        <end position="51"/>
    </location>
</feature>
<keyword evidence="1" id="KW-1133">Transmembrane helix</keyword>
<sequence length="173" mass="20218">MTNFYHYSSLIAHYFVYLHKVSPIMKTSTKYILLSLLVEFVLFCLFMHYVINPKSNTYVTAMGAIRTYSVITALYIPTFVLAYFIGQKLKCHLYSRLKNFILGIVLIFVFYITTFWFTMMCATYVLCPEDDRRYCMEITQVIVFLYTIGGKGIWLFVFTALLLGTLLIVTNDE</sequence>
<accession>A0A1H2Y6K3</accession>
<feature type="transmembrane region" description="Helical" evidence="1">
    <location>
        <begin position="97"/>
        <end position="126"/>
    </location>
</feature>
<proteinExistence type="predicted"/>
<keyword evidence="1" id="KW-0812">Transmembrane</keyword>
<evidence type="ECO:0000313" key="2">
    <source>
        <dbReference type="EMBL" id="SDX00189.1"/>
    </source>
</evidence>
<reference evidence="2 3" key="1">
    <citation type="submission" date="2016-10" db="EMBL/GenBank/DDBJ databases">
        <authorList>
            <person name="Varghese N."/>
            <person name="Submissions S."/>
        </authorList>
    </citation>
    <scope>NUCLEOTIDE SEQUENCE [LARGE SCALE GENOMIC DNA]</scope>
    <source>
        <strain evidence="2 3">DSM 11449</strain>
    </source>
</reference>
<feature type="transmembrane region" description="Helical" evidence="1">
    <location>
        <begin position="63"/>
        <end position="85"/>
    </location>
</feature>
<keyword evidence="3" id="KW-1185">Reference proteome</keyword>
<evidence type="ECO:0000256" key="1">
    <source>
        <dbReference type="SAM" id="Phobius"/>
    </source>
</evidence>
<keyword evidence="1" id="KW-0472">Membrane</keyword>
<dbReference type="EMBL" id="FNND01000006">
    <property type="protein sequence ID" value="SDX00189.1"/>
    <property type="molecule type" value="Genomic_DNA"/>
</dbReference>
<name>A0A1H2Y6K3_9FLAO</name>